<comment type="caution">
    <text evidence="1">The sequence shown here is derived from an EMBL/GenBank/DDBJ whole genome shotgun (WGS) entry which is preliminary data.</text>
</comment>
<name>A0A2P8HTC2_CHINA</name>
<protein>
    <submittedName>
        <fullName evidence="1">Uncharacterized protein</fullName>
    </submittedName>
</protein>
<reference evidence="1 2" key="1">
    <citation type="submission" date="2018-03" db="EMBL/GenBank/DDBJ databases">
        <title>Genomic Encyclopedia of Archaeal and Bacterial Type Strains, Phase II (KMG-II): from individual species to whole genera.</title>
        <authorList>
            <person name="Goeker M."/>
        </authorList>
    </citation>
    <scope>NUCLEOTIDE SEQUENCE [LARGE SCALE GENOMIC DNA]</scope>
    <source>
        <strain evidence="1 2">DSM 24859</strain>
    </source>
</reference>
<dbReference type="AlphaFoldDB" id="A0A2P8HTC2"/>
<dbReference type="RefSeq" id="WP_106526712.1">
    <property type="nucleotide sequence ID" value="NZ_PYAW01000001.1"/>
</dbReference>
<dbReference type="Proteomes" id="UP000240971">
    <property type="component" value="Unassembled WGS sequence"/>
</dbReference>
<organism evidence="1 2">
    <name type="scientific">Chitinophaga niastensis</name>
    <dbReference type="NCBI Taxonomy" id="536980"/>
    <lineage>
        <taxon>Bacteria</taxon>
        <taxon>Pseudomonadati</taxon>
        <taxon>Bacteroidota</taxon>
        <taxon>Chitinophagia</taxon>
        <taxon>Chitinophagales</taxon>
        <taxon>Chitinophagaceae</taxon>
        <taxon>Chitinophaga</taxon>
    </lineage>
</organism>
<accession>A0A2P8HTC2</accession>
<evidence type="ECO:0000313" key="1">
    <source>
        <dbReference type="EMBL" id="PSL49481.1"/>
    </source>
</evidence>
<dbReference type="OrthoDB" id="8653412at2"/>
<gene>
    <name evidence="1" type="ORF">CLV51_101815</name>
</gene>
<sequence>MTHKQILDKLAAKYLVLSIDEDLATLTFYAMCYDKHHSIDNQLSYILPKILLRWNCVLNADKNISANYKQKTILALAILLHKYGFADKQITEKALTAIDDLNNAVALSDDFFRKADEIKAFINTTPVPLKKKPTTPENITFYREQDVVAIQLDGKFYAAYIHKLTGPNESPIIEFYDGTFDKVPALEELDGLNARGQVYNDGVARVSLYSISGMKYLPDLANQIQLISACVEKKPSNNHLAKSVGLYAMSDLFEIQDTIIKMFNLVKE</sequence>
<dbReference type="EMBL" id="PYAW01000001">
    <property type="protein sequence ID" value="PSL49481.1"/>
    <property type="molecule type" value="Genomic_DNA"/>
</dbReference>
<proteinExistence type="predicted"/>
<evidence type="ECO:0000313" key="2">
    <source>
        <dbReference type="Proteomes" id="UP000240971"/>
    </source>
</evidence>
<keyword evidence="2" id="KW-1185">Reference proteome</keyword>